<evidence type="ECO:0000259" key="2">
    <source>
        <dbReference type="Pfam" id="PF13699"/>
    </source>
</evidence>
<feature type="compositionally biased region" description="Polar residues" evidence="1">
    <location>
        <begin position="34"/>
        <end position="44"/>
    </location>
</feature>
<dbReference type="InterPro" id="IPR025295">
    <property type="entry name" value="eCIS_core_dom"/>
</dbReference>
<evidence type="ECO:0000313" key="4">
    <source>
        <dbReference type="Proteomes" id="UP000003835"/>
    </source>
</evidence>
<accession>B4VKC8</accession>
<dbReference type="HOGENOM" id="CLU_395725_0_0_3"/>
<sequence length="696" mass="77123">MYKPLQKKNSSWTPTTAQKKSKSASKLGHFSIQPKPNQKSSQSPEIGEYSRESADRLTANVMRSLEAKDSQETETPTVQPQSESRISVADVVGQRMPTVMARTLTPQVRMASEVSPENPIQRQCADCASPQQEQSTAAGKDIEQISSEAGAIQTKLTVGAPGDPYEQEADRVAAQVVSMSAPPDNSAPVQRLAQENNPIQKWSLAQSITPVVQRRLSEQVQTQGLVQRAFQAGGTEASEDVESRLNTSKGGGSPLSEEVRAFMEPRFGSDFSGVRVHTGSEAVQMNQELGAQAFTHGQDIFFNQGKYNPGSTDGKLLLAHEMTHVVQQTGGVQPKRTISESGERHEVGADQMEEQSKGMTVPLSWQPIERISTGELQVQRYFLAQNPNDPSDITRVSDDRSVAVKQEGYGSHKLWAAPGKAQHSSNQLRAVNSVIELVENKTDVIRVHDLNNNRKNLVRVIPRNISNGTQGNGMIIWADCGRSARDVIGGENGTRGVYRDPASRTGQHKRTVETFDPEVIKWKVLENILRVYEQQLGQKLLDERRISRMKSRGYISALANYLLRIYNQLSPRTRENLDRRTGINRWANPVVGQAYTISSGGSPMRDINGNPIRTWNFHWAGVVMKSDNGRDNVTLENYSVSDYDEANTNWIFQMYGLAQSAAEDSSKQGQTFHEEHRDMGQHGETPTTLVVESNSR</sequence>
<protein>
    <recommendedName>
        <fullName evidence="2">eCIS core domain-containing protein</fullName>
    </recommendedName>
</protein>
<feature type="region of interest" description="Disordered" evidence="1">
    <location>
        <begin position="232"/>
        <end position="255"/>
    </location>
</feature>
<dbReference type="AlphaFoldDB" id="B4VKC8"/>
<dbReference type="OrthoDB" id="468501at2"/>
<feature type="compositionally biased region" description="Polar residues" evidence="1">
    <location>
        <begin position="73"/>
        <end position="85"/>
    </location>
</feature>
<dbReference type="STRING" id="118168.MC7420_3069"/>
<feature type="domain" description="eCIS core" evidence="2">
    <location>
        <begin position="254"/>
        <end position="331"/>
    </location>
</feature>
<feature type="compositionally biased region" description="Basic and acidic residues" evidence="1">
    <location>
        <begin position="337"/>
        <end position="348"/>
    </location>
</feature>
<reference evidence="3 4" key="1">
    <citation type="submission" date="2008-07" db="EMBL/GenBank/DDBJ databases">
        <authorList>
            <person name="Tandeau de Marsac N."/>
            <person name="Ferriera S."/>
            <person name="Johnson J."/>
            <person name="Kravitz S."/>
            <person name="Beeson K."/>
            <person name="Sutton G."/>
            <person name="Rogers Y.-H."/>
            <person name="Friedman R."/>
            <person name="Frazier M."/>
            <person name="Venter J.C."/>
        </authorList>
    </citation>
    <scope>NUCLEOTIDE SEQUENCE [LARGE SCALE GENOMIC DNA]</scope>
    <source>
        <strain evidence="3 4">PCC 7420</strain>
    </source>
</reference>
<feature type="region of interest" description="Disordered" evidence="1">
    <location>
        <begin position="336"/>
        <end position="359"/>
    </location>
</feature>
<proteinExistence type="predicted"/>
<dbReference type="Proteomes" id="UP000003835">
    <property type="component" value="Unassembled WGS sequence"/>
</dbReference>
<name>B4VKC8_9CYAN</name>
<organism evidence="3 4">
    <name type="scientific">Coleofasciculus chthonoplastes PCC 7420</name>
    <dbReference type="NCBI Taxonomy" id="118168"/>
    <lineage>
        <taxon>Bacteria</taxon>
        <taxon>Bacillati</taxon>
        <taxon>Cyanobacteriota</taxon>
        <taxon>Cyanophyceae</taxon>
        <taxon>Coleofasciculales</taxon>
        <taxon>Coleofasciculaceae</taxon>
        <taxon>Coleofasciculus</taxon>
    </lineage>
</organism>
<gene>
    <name evidence="3" type="ORF">MC7420_3069</name>
</gene>
<keyword evidence="4" id="KW-1185">Reference proteome</keyword>
<feature type="region of interest" description="Disordered" evidence="1">
    <location>
        <begin position="663"/>
        <end position="696"/>
    </location>
</feature>
<dbReference type="eggNOG" id="COG3266">
    <property type="taxonomic scope" value="Bacteria"/>
</dbReference>
<dbReference type="RefSeq" id="WP_006099006.1">
    <property type="nucleotide sequence ID" value="NZ_DS989843.1"/>
</dbReference>
<evidence type="ECO:0000256" key="1">
    <source>
        <dbReference type="SAM" id="MobiDB-lite"/>
    </source>
</evidence>
<dbReference type="EMBL" id="DS989843">
    <property type="protein sequence ID" value="EDX77745.1"/>
    <property type="molecule type" value="Genomic_DNA"/>
</dbReference>
<evidence type="ECO:0000313" key="3">
    <source>
        <dbReference type="EMBL" id="EDX77745.1"/>
    </source>
</evidence>
<feature type="compositionally biased region" description="Basic and acidic residues" evidence="1">
    <location>
        <begin position="672"/>
        <end position="681"/>
    </location>
</feature>
<feature type="compositionally biased region" description="Polar residues" evidence="1">
    <location>
        <begin position="7"/>
        <end position="18"/>
    </location>
</feature>
<feature type="compositionally biased region" description="Polar residues" evidence="1">
    <location>
        <begin position="684"/>
        <end position="696"/>
    </location>
</feature>
<feature type="region of interest" description="Disordered" evidence="1">
    <location>
        <begin position="1"/>
        <end position="88"/>
    </location>
</feature>
<dbReference type="Pfam" id="PF13699">
    <property type="entry name" value="eCIS_core"/>
    <property type="match status" value="1"/>
</dbReference>